<organism evidence="2 3">
    <name type="scientific">Somion occarium</name>
    <dbReference type="NCBI Taxonomy" id="3059160"/>
    <lineage>
        <taxon>Eukaryota</taxon>
        <taxon>Fungi</taxon>
        <taxon>Dikarya</taxon>
        <taxon>Basidiomycota</taxon>
        <taxon>Agaricomycotina</taxon>
        <taxon>Agaricomycetes</taxon>
        <taxon>Polyporales</taxon>
        <taxon>Cerrenaceae</taxon>
        <taxon>Somion</taxon>
    </lineage>
</organism>
<reference evidence="3" key="1">
    <citation type="submission" date="2024-04" db="EMBL/GenBank/DDBJ databases">
        <authorList>
            <person name="Shaw F."/>
            <person name="Minotto A."/>
        </authorList>
    </citation>
    <scope>NUCLEOTIDE SEQUENCE [LARGE SCALE GENOMIC DNA]</scope>
</reference>
<protein>
    <recommendedName>
        <fullName evidence="1">MOSC domain-containing protein</fullName>
    </recommendedName>
</protein>
<evidence type="ECO:0000313" key="3">
    <source>
        <dbReference type="Proteomes" id="UP001497453"/>
    </source>
</evidence>
<dbReference type="EMBL" id="OZ037944">
    <property type="protein sequence ID" value="CAL1693879.1"/>
    <property type="molecule type" value="Genomic_DNA"/>
</dbReference>
<evidence type="ECO:0000259" key="1">
    <source>
        <dbReference type="PROSITE" id="PS51340"/>
    </source>
</evidence>
<dbReference type="InterPro" id="IPR005302">
    <property type="entry name" value="MoCF_Sase_C"/>
</dbReference>
<name>A0ABP1CGY7_9APHY</name>
<keyword evidence="3" id="KW-1185">Reference proteome</keyword>
<sequence>MSLVAVSFYEEPHAVWTLTAVLLLTVLLAWHRSAGTVAEKGSAIRDSGVLSNGNGYSIGEVESETPMPLGEVNVSKILIHPIKSCRGLSVTESRFTPLGLENDRKWCIMDAETHVLVTAREVPKMVLIESTLEYDSSDPHDGRLLVKVPQESGPVSFSVPIIPTQDILDSWSIIGDCSLFKVYFMDGYIVQPLLPSDPSPNDILTEYMGRRVFFMMKGPTPRECPSTAAFPNLKATAVFQDGFPLLFASEESLQDVAQTVRTAASGDENSFGKIGGLDNDRWKDGNVEIERFRPNIVFKGAGYPWAEDMWRSIVISPKPNTDPTTASADETFTLVSKCTRCLLPNVDTKTAERDAAVPYKVLMKFRAGKDPARMSKPCFGCNGVPSGTGIVRVGDRVFVKEWAGEGGV</sequence>
<dbReference type="Proteomes" id="UP001497453">
    <property type="component" value="Chromosome 1"/>
</dbReference>
<dbReference type="InterPro" id="IPR005303">
    <property type="entry name" value="MOCOS_middle"/>
</dbReference>
<dbReference type="PANTHER" id="PTHR14237:SF19">
    <property type="entry name" value="MITOCHONDRIAL AMIDOXIME REDUCING COMPONENT 1"/>
    <property type="match status" value="1"/>
</dbReference>
<dbReference type="Pfam" id="PF03473">
    <property type="entry name" value="MOSC"/>
    <property type="match status" value="1"/>
</dbReference>
<dbReference type="SUPFAM" id="SSF141673">
    <property type="entry name" value="MOSC N-terminal domain-like"/>
    <property type="match status" value="1"/>
</dbReference>
<accession>A0ABP1CGY7</accession>
<dbReference type="PROSITE" id="PS51340">
    <property type="entry name" value="MOSC"/>
    <property type="match status" value="1"/>
</dbReference>
<feature type="domain" description="MOSC" evidence="1">
    <location>
        <begin position="191"/>
        <end position="400"/>
    </location>
</feature>
<gene>
    <name evidence="2" type="ORF">GFSPODELE1_LOCUS41</name>
</gene>
<dbReference type="PANTHER" id="PTHR14237">
    <property type="entry name" value="MOLYBDOPTERIN COFACTOR SULFURASE MOSC"/>
    <property type="match status" value="1"/>
</dbReference>
<dbReference type="Pfam" id="PF03476">
    <property type="entry name" value="MOSC_N"/>
    <property type="match status" value="1"/>
</dbReference>
<evidence type="ECO:0000313" key="2">
    <source>
        <dbReference type="EMBL" id="CAL1693879.1"/>
    </source>
</evidence>
<proteinExistence type="predicted"/>